<gene>
    <name evidence="1" type="ORF">GCM10011410_32330</name>
</gene>
<keyword evidence="2" id="KW-1185">Reference proteome</keyword>
<dbReference type="RefSeq" id="WP_188677608.1">
    <property type="nucleotide sequence ID" value="NZ_BMJH01000004.1"/>
</dbReference>
<evidence type="ECO:0000313" key="2">
    <source>
        <dbReference type="Proteomes" id="UP000641514"/>
    </source>
</evidence>
<reference evidence="1" key="2">
    <citation type="submission" date="2020-09" db="EMBL/GenBank/DDBJ databases">
        <authorList>
            <person name="Sun Q."/>
            <person name="Zhou Y."/>
        </authorList>
    </citation>
    <scope>NUCLEOTIDE SEQUENCE</scope>
    <source>
        <strain evidence="1">CGMCC 1.15478</strain>
    </source>
</reference>
<name>A0A916ULB3_9ACTN</name>
<organism evidence="1 2">
    <name type="scientific">Hoyosella rhizosphaerae</name>
    <dbReference type="NCBI Taxonomy" id="1755582"/>
    <lineage>
        <taxon>Bacteria</taxon>
        <taxon>Bacillati</taxon>
        <taxon>Actinomycetota</taxon>
        <taxon>Actinomycetes</taxon>
        <taxon>Mycobacteriales</taxon>
        <taxon>Hoyosellaceae</taxon>
        <taxon>Hoyosella</taxon>
    </lineage>
</organism>
<protein>
    <submittedName>
        <fullName evidence="1">Uncharacterized protein</fullName>
    </submittedName>
</protein>
<dbReference type="Proteomes" id="UP000641514">
    <property type="component" value="Unassembled WGS sequence"/>
</dbReference>
<accession>A0A916ULB3</accession>
<dbReference type="AlphaFoldDB" id="A0A916ULB3"/>
<evidence type="ECO:0000313" key="1">
    <source>
        <dbReference type="EMBL" id="GGC76587.1"/>
    </source>
</evidence>
<sequence length="414" mass="45366">MRRGYIGYVDDTVAAAISALDADDPAVAADAECAWHELVAISPASGPIQASVQQYCWGTLRRLDLGTERAWARSCALADLLDRIGLSRYAHIARSDTTRAMLSPQSQESWVQRFRAHMAESGVAPPNTTLLSWPDVCTVRELDIVDTIASTLEVAVITGDIPVGAHRNGSAARREEIMHSVLATERGDQNLLEDVLDCRIELWSTLSPTRAAVYDGLVEVLHAAQVVPLVVAQKAHRYLSELRASHDAAESPSESADDRQLRLILQRMGLVRRERGRTVLRPHARGMSIADVVSVLLRDWIGVEYTPEAVVIEALLVAVARTGDTSFSAYRADRIDPAVLATALLNEEGWRVGGEPIGVRDVRKIVNRAIHELQVLGVLTDDSEDIPYGNSIAVMFAHGVIRARLLHSNYPRAM</sequence>
<reference evidence="1" key="1">
    <citation type="journal article" date="2014" name="Int. J. Syst. Evol. Microbiol.">
        <title>Complete genome sequence of Corynebacterium casei LMG S-19264T (=DSM 44701T), isolated from a smear-ripened cheese.</title>
        <authorList>
            <consortium name="US DOE Joint Genome Institute (JGI-PGF)"/>
            <person name="Walter F."/>
            <person name="Albersmeier A."/>
            <person name="Kalinowski J."/>
            <person name="Ruckert C."/>
        </authorList>
    </citation>
    <scope>NUCLEOTIDE SEQUENCE</scope>
    <source>
        <strain evidence="1">CGMCC 1.15478</strain>
    </source>
</reference>
<proteinExistence type="predicted"/>
<dbReference type="EMBL" id="BMJH01000004">
    <property type="protein sequence ID" value="GGC76587.1"/>
    <property type="molecule type" value="Genomic_DNA"/>
</dbReference>
<comment type="caution">
    <text evidence="1">The sequence shown here is derived from an EMBL/GenBank/DDBJ whole genome shotgun (WGS) entry which is preliminary data.</text>
</comment>